<accession>A0ABU9FHS8</accession>
<dbReference type="EMBL" id="JARXNK020000106">
    <property type="protein sequence ID" value="MEL0554999.1"/>
    <property type="molecule type" value="Genomic_DNA"/>
</dbReference>
<evidence type="ECO:0008006" key="4">
    <source>
        <dbReference type="Google" id="ProtNLM"/>
    </source>
</evidence>
<keyword evidence="1" id="KW-1133">Transmembrane helix</keyword>
<dbReference type="RefSeq" id="WP_331851651.1">
    <property type="nucleotide sequence ID" value="NZ_JARXNK020000106.1"/>
</dbReference>
<dbReference type="Proteomes" id="UP001312893">
    <property type="component" value="Unassembled WGS sequence"/>
</dbReference>
<keyword evidence="1" id="KW-0812">Transmembrane</keyword>
<evidence type="ECO:0000313" key="3">
    <source>
        <dbReference type="Proteomes" id="UP001312893"/>
    </source>
</evidence>
<keyword evidence="1" id="KW-0472">Membrane</keyword>
<gene>
    <name evidence="2" type="ORF">QFI96_025290</name>
</gene>
<proteinExistence type="predicted"/>
<reference evidence="2 3" key="1">
    <citation type="submission" date="2024-04" db="EMBL/GenBank/DDBJ databases">
        <title>Two novel Raoultella species associated with bleeding cankers of broadleaf hosts, Raoultella scottia sp. nov. and Raoultella lignicola sp. nov.</title>
        <authorList>
            <person name="Brady C.L."/>
        </authorList>
    </citation>
    <scope>NUCLEOTIDE SEQUENCE [LARGE SCALE GENOMIC DNA]</scope>
    <source>
        <strain evidence="2 3">TW_WC1a.1</strain>
    </source>
</reference>
<comment type="caution">
    <text evidence="2">The sequence shown here is derived from an EMBL/GenBank/DDBJ whole genome shotgun (WGS) entry which is preliminary data.</text>
</comment>
<evidence type="ECO:0000313" key="2">
    <source>
        <dbReference type="EMBL" id="MEL0554999.1"/>
    </source>
</evidence>
<feature type="transmembrane region" description="Helical" evidence="1">
    <location>
        <begin position="55"/>
        <end position="78"/>
    </location>
</feature>
<name>A0ABU9FHS8_9ENTR</name>
<protein>
    <recommendedName>
        <fullName evidence="4">DUF1049 domain-containing protein</fullName>
    </recommendedName>
</protein>
<organism evidence="2 3">
    <name type="scientific">Raoultella lignicola</name>
    <dbReference type="NCBI Taxonomy" id="3040939"/>
    <lineage>
        <taxon>Bacteria</taxon>
        <taxon>Pseudomonadati</taxon>
        <taxon>Pseudomonadota</taxon>
        <taxon>Gammaproteobacteria</taxon>
        <taxon>Enterobacterales</taxon>
        <taxon>Enterobacteriaceae</taxon>
        <taxon>Klebsiella/Raoultella group</taxon>
        <taxon>Raoultella</taxon>
    </lineage>
</organism>
<keyword evidence="3" id="KW-1185">Reference proteome</keyword>
<sequence>MSEEVKIKRTLLGKIFLWLFIAFCIWFIYFTLDEGVFLFSEMNNGVSIEMFSTELSIVLVITVVLFILGAAISFLAWLTRPTADQESRDHFWS</sequence>
<feature type="transmembrane region" description="Helical" evidence="1">
    <location>
        <begin position="12"/>
        <end position="32"/>
    </location>
</feature>
<evidence type="ECO:0000256" key="1">
    <source>
        <dbReference type="SAM" id="Phobius"/>
    </source>
</evidence>